<dbReference type="InterPro" id="IPR001650">
    <property type="entry name" value="Helicase_C-like"/>
</dbReference>
<keyword evidence="6 15" id="KW-0347">Helicase</keyword>
<keyword evidence="19" id="KW-1185">Reference proteome</keyword>
<dbReference type="NCBIfam" id="NF008168">
    <property type="entry name" value="PRK10917.2-2"/>
    <property type="match status" value="1"/>
</dbReference>
<dbReference type="GO" id="GO:0016887">
    <property type="term" value="F:ATP hydrolysis activity"/>
    <property type="evidence" value="ECO:0007669"/>
    <property type="project" value="RHEA"/>
</dbReference>
<dbReference type="GO" id="GO:0006281">
    <property type="term" value="P:DNA repair"/>
    <property type="evidence" value="ECO:0007669"/>
    <property type="project" value="UniProtKB-UniRule"/>
</dbReference>
<dbReference type="GO" id="GO:0006310">
    <property type="term" value="P:DNA recombination"/>
    <property type="evidence" value="ECO:0007669"/>
    <property type="project" value="UniProtKB-UniRule"/>
</dbReference>
<accession>A0A5A8F198</accession>
<gene>
    <name evidence="18" type="primary">recG</name>
    <name evidence="18" type="ORF">FHQ18_10350</name>
</gene>
<evidence type="ECO:0000256" key="5">
    <source>
        <dbReference type="ARBA" id="ARBA00022801"/>
    </source>
</evidence>
<dbReference type="GO" id="GO:0003677">
    <property type="term" value="F:DNA binding"/>
    <property type="evidence" value="ECO:0007669"/>
    <property type="project" value="UniProtKB-KW"/>
</dbReference>
<evidence type="ECO:0000256" key="7">
    <source>
        <dbReference type="ARBA" id="ARBA00022840"/>
    </source>
</evidence>
<dbReference type="Pfam" id="PF00271">
    <property type="entry name" value="Helicase_C"/>
    <property type="match status" value="1"/>
</dbReference>
<dbReference type="OrthoDB" id="9804325at2"/>
<evidence type="ECO:0000256" key="6">
    <source>
        <dbReference type="ARBA" id="ARBA00022806"/>
    </source>
</evidence>
<evidence type="ECO:0000256" key="11">
    <source>
        <dbReference type="ARBA" id="ARBA00023235"/>
    </source>
</evidence>
<evidence type="ECO:0000256" key="10">
    <source>
        <dbReference type="ARBA" id="ARBA00023204"/>
    </source>
</evidence>
<comment type="catalytic activity">
    <reaction evidence="12 15">
        <text>Couples ATP hydrolysis with the unwinding of duplex DNA by translocating in the 3'-5' direction.</text>
        <dbReference type="EC" id="5.6.2.4"/>
    </reaction>
</comment>
<dbReference type="PROSITE" id="PS51194">
    <property type="entry name" value="HELICASE_CTER"/>
    <property type="match status" value="1"/>
</dbReference>
<name>A0A5A8F198_9BACT</name>
<keyword evidence="8" id="KW-0238">DNA-binding</keyword>
<evidence type="ECO:0000259" key="16">
    <source>
        <dbReference type="PROSITE" id="PS51192"/>
    </source>
</evidence>
<evidence type="ECO:0000256" key="12">
    <source>
        <dbReference type="ARBA" id="ARBA00034617"/>
    </source>
</evidence>
<keyword evidence="5 15" id="KW-0378">Hydrolase</keyword>
<dbReference type="Proteomes" id="UP000322876">
    <property type="component" value="Unassembled WGS sequence"/>
</dbReference>
<reference evidence="18 19" key="1">
    <citation type="submission" date="2019-06" db="EMBL/GenBank/DDBJ databases">
        <title>Genomic insights into carbon and energy metabolism of Deferribacter autotrophicus revealed new metabolic traits in the phylum Deferribacteres.</title>
        <authorList>
            <person name="Slobodkin A.I."/>
            <person name="Slobodkina G.B."/>
            <person name="Allioux M."/>
            <person name="Alain K."/>
            <person name="Jebbar M."/>
            <person name="Shadrin V."/>
            <person name="Kublanov I.V."/>
            <person name="Toshchakov S.V."/>
            <person name="Bonch-Osmolovskaya E.A."/>
        </authorList>
    </citation>
    <scope>NUCLEOTIDE SEQUENCE [LARGE SCALE GENOMIC DNA]</scope>
    <source>
        <strain evidence="18 19">SL50</strain>
    </source>
</reference>
<dbReference type="Pfam" id="PF19833">
    <property type="entry name" value="RecG_dom3_C"/>
    <property type="match status" value="1"/>
</dbReference>
<dbReference type="Pfam" id="PF17191">
    <property type="entry name" value="RecG_wedge"/>
    <property type="match status" value="1"/>
</dbReference>
<dbReference type="GO" id="GO:0043138">
    <property type="term" value="F:3'-5' DNA helicase activity"/>
    <property type="evidence" value="ECO:0007669"/>
    <property type="project" value="UniProtKB-EC"/>
</dbReference>
<comment type="function">
    <text evidence="15">Plays a critical role in recombination and DNA repair. Helps process Holliday junction intermediates to mature products by catalyzing branch migration. Has replication fork regression activity, unwinds stalled or blocked replication forks to make a HJ that can be resolved. Has a DNA unwinding activity characteristic of a DNA helicase with 3'-5' polarity.</text>
</comment>
<dbReference type="InterPro" id="IPR011545">
    <property type="entry name" value="DEAD/DEAH_box_helicase_dom"/>
</dbReference>
<comment type="caution">
    <text evidence="18">The sequence shown here is derived from an EMBL/GenBank/DDBJ whole genome shotgun (WGS) entry which is preliminary data.</text>
</comment>
<dbReference type="SUPFAM" id="SSF50249">
    <property type="entry name" value="Nucleic acid-binding proteins"/>
    <property type="match status" value="1"/>
</dbReference>
<dbReference type="EMBL" id="VFJB01000008">
    <property type="protein sequence ID" value="KAA0257439.1"/>
    <property type="molecule type" value="Genomic_DNA"/>
</dbReference>
<evidence type="ECO:0000256" key="8">
    <source>
        <dbReference type="ARBA" id="ARBA00023125"/>
    </source>
</evidence>
<evidence type="ECO:0000256" key="14">
    <source>
        <dbReference type="ARBA" id="ARBA00048988"/>
    </source>
</evidence>
<evidence type="ECO:0000259" key="17">
    <source>
        <dbReference type="PROSITE" id="PS51194"/>
    </source>
</evidence>
<evidence type="ECO:0000256" key="1">
    <source>
        <dbReference type="ARBA" id="ARBA00007504"/>
    </source>
</evidence>
<dbReference type="NCBIfam" id="TIGR00643">
    <property type="entry name" value="recG"/>
    <property type="match status" value="1"/>
</dbReference>
<proteinExistence type="inferred from homology"/>
<keyword evidence="10 15" id="KW-0234">DNA repair</keyword>
<dbReference type="InterPro" id="IPR033454">
    <property type="entry name" value="RecG_wedge"/>
</dbReference>
<organism evidence="18 19">
    <name type="scientific">Deferribacter autotrophicus</name>
    <dbReference type="NCBI Taxonomy" id="500465"/>
    <lineage>
        <taxon>Bacteria</taxon>
        <taxon>Pseudomonadati</taxon>
        <taxon>Deferribacterota</taxon>
        <taxon>Deferribacteres</taxon>
        <taxon>Deferribacterales</taxon>
        <taxon>Deferribacteraceae</taxon>
        <taxon>Deferribacter</taxon>
    </lineage>
</organism>
<evidence type="ECO:0000313" key="19">
    <source>
        <dbReference type="Proteomes" id="UP000322876"/>
    </source>
</evidence>
<dbReference type="CDD" id="cd18811">
    <property type="entry name" value="SF2_C_RecG"/>
    <property type="match status" value="1"/>
</dbReference>
<keyword evidence="9 15" id="KW-0233">DNA recombination</keyword>
<evidence type="ECO:0000313" key="18">
    <source>
        <dbReference type="EMBL" id="KAA0257439.1"/>
    </source>
</evidence>
<dbReference type="PROSITE" id="PS51192">
    <property type="entry name" value="HELICASE_ATP_BIND_1"/>
    <property type="match status" value="1"/>
</dbReference>
<dbReference type="InterPro" id="IPR012340">
    <property type="entry name" value="NA-bd_OB-fold"/>
</dbReference>
<dbReference type="CDD" id="cd17992">
    <property type="entry name" value="DEXHc_RecG"/>
    <property type="match status" value="1"/>
</dbReference>
<evidence type="ECO:0000256" key="15">
    <source>
        <dbReference type="RuleBase" id="RU363016"/>
    </source>
</evidence>
<keyword evidence="4 15" id="KW-0227">DNA damage</keyword>
<dbReference type="EC" id="5.6.2.4" evidence="13 15"/>
<keyword evidence="7 15" id="KW-0067">ATP-binding</keyword>
<dbReference type="PANTHER" id="PTHR47964">
    <property type="entry name" value="ATP-DEPENDENT DNA HELICASE HOMOLOG RECG, CHLOROPLASTIC"/>
    <property type="match status" value="1"/>
</dbReference>
<evidence type="ECO:0000256" key="3">
    <source>
        <dbReference type="ARBA" id="ARBA00022741"/>
    </source>
</evidence>
<protein>
    <recommendedName>
        <fullName evidence="2 15">ATP-dependent DNA helicase RecG</fullName>
        <ecNumber evidence="13 15">5.6.2.4</ecNumber>
    </recommendedName>
</protein>
<dbReference type="InterPro" id="IPR027417">
    <property type="entry name" value="P-loop_NTPase"/>
</dbReference>
<dbReference type="SUPFAM" id="SSF52540">
    <property type="entry name" value="P-loop containing nucleoside triphosphate hydrolases"/>
    <property type="match status" value="2"/>
</dbReference>
<dbReference type="InterPro" id="IPR014001">
    <property type="entry name" value="Helicase_ATP-bd"/>
</dbReference>
<comment type="catalytic activity">
    <reaction evidence="14 15">
        <text>ATP + H2O = ADP + phosphate + H(+)</text>
        <dbReference type="Rhea" id="RHEA:13065"/>
        <dbReference type="ChEBI" id="CHEBI:15377"/>
        <dbReference type="ChEBI" id="CHEBI:15378"/>
        <dbReference type="ChEBI" id="CHEBI:30616"/>
        <dbReference type="ChEBI" id="CHEBI:43474"/>
        <dbReference type="ChEBI" id="CHEBI:456216"/>
        <dbReference type="EC" id="5.6.2.4"/>
    </reaction>
</comment>
<sequence>MLENKSDLLKILNLIKKDINNFYKNHKNYLNKILKLIGNNNLTLKSLIKDLIESDKLPSSEELNHIIYQLTLSLYDISKFQLNSLKIPVTNIEGIGEKIAKTLKKINIETIEDIFYHFPYRYEYYSNYGNNFLFCGRLINKEVIYTKYHKRIFCATFENENKEITLGIWFNFTKEYPSAVLQLNKKYNIFGKKTVFNGLNAITHPIFLSDYEVNKIYPIYSLPAKFSNKKFIKYVSSCFKNYFNNLVETLPAYILLKYNYPDIKSALKSIHFPQDIKDARKIELKRHPAIERFIYEELFYLQLGLLNHKSILKNIAGIKFNIDLSKLEEIKEYLPFKLTKSQKRVLAEIFNDMSKINQMNRLIQGDVGSGKTIVAFISGIVAVYNGYQVAVIAPTEVLAEQHFVNFVKLFGSKFRAVLITGSTSKREKDFIKELIVKGEVDFVFGTHALIQDGVKFHKLGLAIIDEQHRFGVIQRKLLIEKGYNPDILLMSATPIPRTLALTFYGDLDISVIDEMPPGRKPVVTKAYSEREMDKVLQFVKDEIDKGHRAYFIYPLIDESDKVELKAATVNYERIKAFFGEDLVGLLHGKMKNDEKKEILSKFKDGKISVLVSTTVIEVGVDIPDATVMIIENAERFGLSQLHQLRGRVGRSDLQSYCILVYSKNISEEGKKRINAMVKYNSGFKISEIDLQIRGPGDFFGTKQSGLPEFKFSNIVRDVKILQQARNDAEEIIRSDPFLTDPKHKIIREVLLQKWKDGIDLIKVG</sequence>
<keyword evidence="11" id="KW-0413">Isomerase</keyword>
<dbReference type="SMART" id="SM00490">
    <property type="entry name" value="HELICc"/>
    <property type="match status" value="1"/>
</dbReference>
<dbReference type="AlphaFoldDB" id="A0A5A8F198"/>
<feature type="domain" description="Helicase C-terminal" evidence="17">
    <location>
        <begin position="531"/>
        <end position="696"/>
    </location>
</feature>
<evidence type="ECO:0000256" key="2">
    <source>
        <dbReference type="ARBA" id="ARBA00017846"/>
    </source>
</evidence>
<dbReference type="InterPro" id="IPR004609">
    <property type="entry name" value="ATP-dep_DNA_helicase_RecG"/>
</dbReference>
<dbReference type="PANTHER" id="PTHR47964:SF1">
    <property type="entry name" value="ATP-DEPENDENT DNA HELICASE HOMOLOG RECG, CHLOROPLASTIC"/>
    <property type="match status" value="1"/>
</dbReference>
<feature type="domain" description="Helicase ATP-binding" evidence="16">
    <location>
        <begin position="352"/>
        <end position="512"/>
    </location>
</feature>
<dbReference type="Pfam" id="PF00270">
    <property type="entry name" value="DEAD"/>
    <property type="match status" value="1"/>
</dbReference>
<keyword evidence="3 15" id="KW-0547">Nucleotide-binding</keyword>
<dbReference type="Gene3D" id="3.40.50.300">
    <property type="entry name" value="P-loop containing nucleotide triphosphate hydrolases"/>
    <property type="match status" value="2"/>
</dbReference>
<comment type="similarity">
    <text evidence="1 15">Belongs to the helicase family. RecG subfamily.</text>
</comment>
<dbReference type="SMART" id="SM00487">
    <property type="entry name" value="DEXDc"/>
    <property type="match status" value="1"/>
</dbReference>
<dbReference type="InterPro" id="IPR047112">
    <property type="entry name" value="RecG/Mfd"/>
</dbReference>
<dbReference type="RefSeq" id="WP_149267111.1">
    <property type="nucleotide sequence ID" value="NZ_VFJB01000008.1"/>
</dbReference>
<evidence type="ECO:0000256" key="4">
    <source>
        <dbReference type="ARBA" id="ARBA00022763"/>
    </source>
</evidence>
<evidence type="ECO:0000256" key="13">
    <source>
        <dbReference type="ARBA" id="ARBA00034808"/>
    </source>
</evidence>
<evidence type="ECO:0000256" key="9">
    <source>
        <dbReference type="ARBA" id="ARBA00023172"/>
    </source>
</evidence>
<dbReference type="GO" id="GO:0005524">
    <property type="term" value="F:ATP binding"/>
    <property type="evidence" value="ECO:0007669"/>
    <property type="project" value="UniProtKB-KW"/>
</dbReference>
<dbReference type="InterPro" id="IPR045562">
    <property type="entry name" value="RecG_dom3_C"/>
</dbReference>
<dbReference type="NCBIfam" id="NF008165">
    <property type="entry name" value="PRK10917.1-3"/>
    <property type="match status" value="1"/>
</dbReference>